<comment type="similarity">
    <text evidence="1 7">Belongs to the peptidase S10 family.</text>
</comment>
<dbReference type="InterPro" id="IPR018202">
    <property type="entry name" value="Ser_caboxypep_ser_AS"/>
</dbReference>
<keyword evidence="5 7" id="KW-0378">Hydrolase</keyword>
<reference evidence="8" key="1">
    <citation type="submission" date="2023-03" db="EMBL/GenBank/DDBJ databases">
        <title>Massive genome expansion in bonnet fungi (Mycena s.s.) driven by repeated elements and novel gene families across ecological guilds.</title>
        <authorList>
            <consortium name="Lawrence Berkeley National Laboratory"/>
            <person name="Harder C.B."/>
            <person name="Miyauchi S."/>
            <person name="Viragh M."/>
            <person name="Kuo A."/>
            <person name="Thoen E."/>
            <person name="Andreopoulos B."/>
            <person name="Lu D."/>
            <person name="Skrede I."/>
            <person name="Drula E."/>
            <person name="Henrissat B."/>
            <person name="Morin E."/>
            <person name="Kohler A."/>
            <person name="Barry K."/>
            <person name="LaButti K."/>
            <person name="Morin E."/>
            <person name="Salamov A."/>
            <person name="Lipzen A."/>
            <person name="Mereny Z."/>
            <person name="Hegedus B."/>
            <person name="Baldrian P."/>
            <person name="Stursova M."/>
            <person name="Weitz H."/>
            <person name="Taylor A."/>
            <person name="Grigoriev I.V."/>
            <person name="Nagy L.G."/>
            <person name="Martin F."/>
            <person name="Kauserud H."/>
        </authorList>
    </citation>
    <scope>NUCLEOTIDE SEQUENCE</scope>
    <source>
        <strain evidence="8">9144</strain>
    </source>
</reference>
<dbReference type="PRINTS" id="PR00724">
    <property type="entry name" value="CRBOXYPTASEC"/>
</dbReference>
<evidence type="ECO:0000256" key="3">
    <source>
        <dbReference type="ARBA" id="ARBA00022670"/>
    </source>
</evidence>
<sequence length="466" mass="51378">MSLRRLALALLCICAKAFGTFQAPFSTPANIQTNPNFAPAGTLDILSEGAFTAFAHPAFSNYGVRIKKSRFCDSTVKYACHLFFYCNFFESRSNPDKDDVIFWTNGGPGCSSGLGLLMELGPCRLVNAENGTVFHPESWNSNANVFFIDQPIGVGFSYAEYGEHVSTTEEGAQDIDAFVAIFFAHFSKFQGRGFHMAGESYGGRYLPVYAAAVYDQNPLLIEAGIPPINLTSVMIGNGMTDVLSMMPGWYKMQCTPASIAPVQNIQTCVQMKARLPRCTKWLNESCHNTFEMINCAAAMSFCDDTLMDPYASLGLNNYDLTRQCGESGECYEEMDEIVKYLNQKGVQARLGAEVTQYTSCSRTVGSAFEMTLDMMKGAKEYVAALLERDVRVLVCAWTLALEWSGQAALGAQPLREWTVDGKRAGRTRSARGFTFATVDAAGHLVPYDKPKESLEMVKRWISGQEL</sequence>
<organism evidence="8 9">
    <name type="scientific">Mycena pura</name>
    <dbReference type="NCBI Taxonomy" id="153505"/>
    <lineage>
        <taxon>Eukaryota</taxon>
        <taxon>Fungi</taxon>
        <taxon>Dikarya</taxon>
        <taxon>Basidiomycota</taxon>
        <taxon>Agaricomycotina</taxon>
        <taxon>Agaricomycetes</taxon>
        <taxon>Agaricomycetidae</taxon>
        <taxon>Agaricales</taxon>
        <taxon>Marasmiineae</taxon>
        <taxon>Mycenaceae</taxon>
        <taxon>Mycena</taxon>
    </lineage>
</organism>
<keyword evidence="6" id="KW-0325">Glycoprotein</keyword>
<dbReference type="Pfam" id="PF00450">
    <property type="entry name" value="Peptidase_S10"/>
    <property type="match status" value="1"/>
</dbReference>
<keyword evidence="3 7" id="KW-0645">Protease</keyword>
<feature type="signal peptide" evidence="7">
    <location>
        <begin position="1"/>
        <end position="19"/>
    </location>
</feature>
<dbReference type="EC" id="3.4.16.-" evidence="7"/>
<name>A0AAD6XXM4_9AGAR</name>
<dbReference type="PROSITE" id="PS00131">
    <property type="entry name" value="CARBOXYPEPT_SER_SER"/>
    <property type="match status" value="1"/>
</dbReference>
<feature type="chain" id="PRO_5041778457" description="Carboxypeptidase" evidence="7">
    <location>
        <begin position="20"/>
        <end position="466"/>
    </location>
</feature>
<dbReference type="GO" id="GO:0004185">
    <property type="term" value="F:serine-type carboxypeptidase activity"/>
    <property type="evidence" value="ECO:0007669"/>
    <property type="project" value="UniProtKB-UniRule"/>
</dbReference>
<dbReference type="InterPro" id="IPR001563">
    <property type="entry name" value="Peptidase_S10"/>
</dbReference>
<evidence type="ECO:0000256" key="5">
    <source>
        <dbReference type="ARBA" id="ARBA00022801"/>
    </source>
</evidence>
<dbReference type="PANTHER" id="PTHR11802:SF113">
    <property type="entry name" value="SERINE CARBOXYPEPTIDASE CTSA-4.1"/>
    <property type="match status" value="1"/>
</dbReference>
<dbReference type="InterPro" id="IPR029058">
    <property type="entry name" value="AB_hydrolase_fold"/>
</dbReference>
<protein>
    <recommendedName>
        <fullName evidence="7">Carboxypeptidase</fullName>
        <ecNumber evidence="7">3.4.16.-</ecNumber>
    </recommendedName>
</protein>
<evidence type="ECO:0000256" key="7">
    <source>
        <dbReference type="RuleBase" id="RU361156"/>
    </source>
</evidence>
<dbReference type="PANTHER" id="PTHR11802">
    <property type="entry name" value="SERINE PROTEASE FAMILY S10 SERINE CARBOXYPEPTIDASE"/>
    <property type="match status" value="1"/>
</dbReference>
<keyword evidence="9" id="KW-1185">Reference proteome</keyword>
<evidence type="ECO:0000256" key="2">
    <source>
        <dbReference type="ARBA" id="ARBA00022645"/>
    </source>
</evidence>
<evidence type="ECO:0000256" key="6">
    <source>
        <dbReference type="ARBA" id="ARBA00023180"/>
    </source>
</evidence>
<keyword evidence="2 7" id="KW-0121">Carboxypeptidase</keyword>
<accession>A0AAD6XXM4</accession>
<comment type="caution">
    <text evidence="8">The sequence shown here is derived from an EMBL/GenBank/DDBJ whole genome shotgun (WGS) entry which is preliminary data.</text>
</comment>
<evidence type="ECO:0000256" key="1">
    <source>
        <dbReference type="ARBA" id="ARBA00009431"/>
    </source>
</evidence>
<evidence type="ECO:0000313" key="8">
    <source>
        <dbReference type="EMBL" id="KAJ7189724.1"/>
    </source>
</evidence>
<dbReference type="SUPFAM" id="SSF53474">
    <property type="entry name" value="alpha/beta-Hydrolases"/>
    <property type="match status" value="1"/>
</dbReference>
<gene>
    <name evidence="8" type="ORF">GGX14DRAFT_484479</name>
</gene>
<dbReference type="GO" id="GO:0006508">
    <property type="term" value="P:proteolysis"/>
    <property type="evidence" value="ECO:0007669"/>
    <property type="project" value="UniProtKB-KW"/>
</dbReference>
<dbReference type="Gene3D" id="1.10.287.410">
    <property type="match status" value="1"/>
</dbReference>
<dbReference type="EMBL" id="JARJCW010000168">
    <property type="protein sequence ID" value="KAJ7189724.1"/>
    <property type="molecule type" value="Genomic_DNA"/>
</dbReference>
<evidence type="ECO:0000313" key="9">
    <source>
        <dbReference type="Proteomes" id="UP001219525"/>
    </source>
</evidence>
<keyword evidence="4 7" id="KW-0732">Signal</keyword>
<dbReference type="GO" id="GO:0000324">
    <property type="term" value="C:fungal-type vacuole"/>
    <property type="evidence" value="ECO:0007669"/>
    <property type="project" value="TreeGrafter"/>
</dbReference>
<dbReference type="Proteomes" id="UP001219525">
    <property type="component" value="Unassembled WGS sequence"/>
</dbReference>
<evidence type="ECO:0000256" key="4">
    <source>
        <dbReference type="ARBA" id="ARBA00022729"/>
    </source>
</evidence>
<dbReference type="AlphaFoldDB" id="A0AAD6XXM4"/>
<proteinExistence type="inferred from homology"/>
<dbReference type="Gene3D" id="3.40.50.1820">
    <property type="entry name" value="alpha/beta hydrolase"/>
    <property type="match status" value="1"/>
</dbReference>